<evidence type="ECO:0000256" key="2">
    <source>
        <dbReference type="ARBA" id="ARBA00022559"/>
    </source>
</evidence>
<reference evidence="9 10" key="1">
    <citation type="submission" date="2022-09" db="EMBL/GenBank/DDBJ databases">
        <authorList>
            <person name="Palmer J.M."/>
        </authorList>
    </citation>
    <scope>NUCLEOTIDE SEQUENCE [LARGE SCALE GENOMIC DNA]</scope>
    <source>
        <strain evidence="9 10">DSM 7382</strain>
    </source>
</reference>
<evidence type="ECO:0000256" key="1">
    <source>
        <dbReference type="ARBA" id="ARBA00001970"/>
    </source>
</evidence>
<comment type="caution">
    <text evidence="9">The sequence shown here is derived from an EMBL/GenBank/DDBJ whole genome shotgun (WGS) entry which is preliminary data.</text>
</comment>
<evidence type="ECO:0000256" key="3">
    <source>
        <dbReference type="ARBA" id="ARBA00022617"/>
    </source>
</evidence>
<dbReference type="PANTHER" id="PTHR33577">
    <property type="entry name" value="STERIGMATOCYSTIN BIOSYNTHESIS PEROXIDASE STCC-RELATED"/>
    <property type="match status" value="1"/>
</dbReference>
<gene>
    <name evidence="9" type="ORF">QCA50_014061</name>
</gene>
<dbReference type="Proteomes" id="UP001385951">
    <property type="component" value="Unassembled WGS sequence"/>
</dbReference>
<organism evidence="9 10">
    <name type="scientific">Cerrena zonata</name>
    <dbReference type="NCBI Taxonomy" id="2478898"/>
    <lineage>
        <taxon>Eukaryota</taxon>
        <taxon>Fungi</taxon>
        <taxon>Dikarya</taxon>
        <taxon>Basidiomycota</taxon>
        <taxon>Agaricomycotina</taxon>
        <taxon>Agaricomycetes</taxon>
        <taxon>Polyporales</taxon>
        <taxon>Cerrenaceae</taxon>
        <taxon>Cerrena</taxon>
    </lineage>
</organism>
<evidence type="ECO:0000259" key="8">
    <source>
        <dbReference type="PROSITE" id="PS51405"/>
    </source>
</evidence>
<keyword evidence="10" id="KW-1185">Reference proteome</keyword>
<protein>
    <recommendedName>
        <fullName evidence="8">Heme haloperoxidase family profile domain-containing protein</fullName>
    </recommendedName>
</protein>
<dbReference type="GO" id="GO:0046872">
    <property type="term" value="F:metal ion binding"/>
    <property type="evidence" value="ECO:0007669"/>
    <property type="project" value="UniProtKB-KW"/>
</dbReference>
<dbReference type="PANTHER" id="PTHR33577:SF18">
    <property type="entry name" value="HEME HALOPEROXIDASE FAMILY PROFILE DOMAIN-CONTAINING PROTEIN"/>
    <property type="match status" value="1"/>
</dbReference>
<dbReference type="Gene3D" id="1.10.489.10">
    <property type="entry name" value="Chloroperoxidase-like"/>
    <property type="match status" value="1"/>
</dbReference>
<dbReference type="InterPro" id="IPR000028">
    <property type="entry name" value="Chloroperoxidase"/>
</dbReference>
<dbReference type="Pfam" id="PF01328">
    <property type="entry name" value="Peroxidase_2"/>
    <property type="match status" value="1"/>
</dbReference>
<evidence type="ECO:0000313" key="10">
    <source>
        <dbReference type="Proteomes" id="UP001385951"/>
    </source>
</evidence>
<keyword evidence="2" id="KW-0575">Peroxidase</keyword>
<keyword evidence="4" id="KW-0479">Metal-binding</keyword>
<comment type="similarity">
    <text evidence="7">Belongs to the chloroperoxidase family.</text>
</comment>
<feature type="domain" description="Heme haloperoxidase family profile" evidence="8">
    <location>
        <begin position="63"/>
        <end position="269"/>
    </location>
</feature>
<evidence type="ECO:0000256" key="4">
    <source>
        <dbReference type="ARBA" id="ARBA00022723"/>
    </source>
</evidence>
<dbReference type="EMBL" id="JASBNA010000034">
    <property type="protein sequence ID" value="KAK7682678.1"/>
    <property type="molecule type" value="Genomic_DNA"/>
</dbReference>
<evidence type="ECO:0000313" key="9">
    <source>
        <dbReference type="EMBL" id="KAK7682678.1"/>
    </source>
</evidence>
<evidence type="ECO:0000256" key="5">
    <source>
        <dbReference type="ARBA" id="ARBA00023002"/>
    </source>
</evidence>
<sequence length="293" mass="31924">MGDSFAMLATIRILLGLFSILKDVLTNTVVIIIDTGLAIYNALAPKRPANAVTPHGAPGAGGLWPTFEPAREGDSRCSCPALNAMANHGILPHSGKGIAFKDLSEHIRNTYNFSPTFCFFVPNYIAGVLRRDYWSDSFDLADIDVHNGIEHDASLTREDSVFVRDQGKPAKKLIEELLMSGTGPGGNLTAADLSRIAGKRRAESRANNLQYSLSFIHKFFSSANSSTLITIFGGQVKDLRPFLLEERIPDGWQSRVRTPFGLTMAAFNPVVMSVELGIKEELPAAFAEVNKVD</sequence>
<dbReference type="AlphaFoldDB" id="A0AAW0FNU4"/>
<dbReference type="GO" id="GO:0004601">
    <property type="term" value="F:peroxidase activity"/>
    <property type="evidence" value="ECO:0007669"/>
    <property type="project" value="UniProtKB-KW"/>
</dbReference>
<proteinExistence type="inferred from homology"/>
<comment type="cofactor">
    <cofactor evidence="1">
        <name>heme b</name>
        <dbReference type="ChEBI" id="CHEBI:60344"/>
    </cofactor>
</comment>
<keyword evidence="5" id="KW-0560">Oxidoreductase</keyword>
<name>A0AAW0FNU4_9APHY</name>
<dbReference type="InterPro" id="IPR036851">
    <property type="entry name" value="Chloroperoxidase-like_sf"/>
</dbReference>
<accession>A0AAW0FNU4</accession>
<keyword evidence="3" id="KW-0349">Heme</keyword>
<evidence type="ECO:0000256" key="6">
    <source>
        <dbReference type="ARBA" id="ARBA00023004"/>
    </source>
</evidence>
<evidence type="ECO:0000256" key="7">
    <source>
        <dbReference type="ARBA" id="ARBA00025795"/>
    </source>
</evidence>
<dbReference type="SUPFAM" id="SSF47571">
    <property type="entry name" value="Cloroperoxidase"/>
    <property type="match status" value="1"/>
</dbReference>
<keyword evidence="6" id="KW-0408">Iron</keyword>
<dbReference type="PROSITE" id="PS51405">
    <property type="entry name" value="HEME_HALOPEROXIDASE"/>
    <property type="match status" value="1"/>
</dbReference>